<feature type="region of interest" description="Disordered" evidence="9">
    <location>
        <begin position="459"/>
        <end position="519"/>
    </location>
</feature>
<dbReference type="InterPro" id="IPR009057">
    <property type="entry name" value="Homeodomain-like_sf"/>
</dbReference>
<dbReference type="InterPro" id="IPR031701">
    <property type="entry name" value="SIX1_SD"/>
</dbReference>
<feature type="region of interest" description="Disordered" evidence="9">
    <location>
        <begin position="317"/>
        <end position="372"/>
    </location>
</feature>
<keyword evidence="3" id="KW-0217">Developmental protein</keyword>
<keyword evidence="5 7" id="KW-0371">Homeobox</keyword>
<dbReference type="GO" id="GO:0030154">
    <property type="term" value="P:cell differentiation"/>
    <property type="evidence" value="ECO:0007669"/>
    <property type="project" value="UniProtKB-ARBA"/>
</dbReference>
<feature type="domain" description="Homeobox" evidence="10">
    <location>
        <begin position="263"/>
        <end position="323"/>
    </location>
</feature>
<comment type="subcellular location">
    <subcellularLocation>
        <location evidence="1 7 8">Nucleus</location>
    </subcellularLocation>
</comment>
<evidence type="ECO:0000256" key="1">
    <source>
        <dbReference type="ARBA" id="ARBA00004123"/>
    </source>
</evidence>
<protein>
    <recommendedName>
        <fullName evidence="10">Homeobox domain-containing protein</fullName>
    </recommendedName>
</protein>
<proteinExistence type="inferred from homology"/>
<dbReference type="GO" id="GO:0009653">
    <property type="term" value="P:anatomical structure morphogenesis"/>
    <property type="evidence" value="ECO:0007669"/>
    <property type="project" value="UniProtKB-ARBA"/>
</dbReference>
<evidence type="ECO:0000313" key="12">
    <source>
        <dbReference type="Proteomes" id="UP000827892"/>
    </source>
</evidence>
<dbReference type="PANTHER" id="PTHR10390:SF33">
    <property type="entry name" value="PROTEIN OPTIX"/>
    <property type="match status" value="1"/>
</dbReference>
<dbReference type="PANTHER" id="PTHR10390">
    <property type="entry name" value="HOMEOBOX PROTEIN SIX"/>
    <property type="match status" value="1"/>
</dbReference>
<dbReference type="EMBL" id="CP090895">
    <property type="protein sequence ID" value="ULT89029.1"/>
    <property type="molecule type" value="Genomic_DNA"/>
</dbReference>
<dbReference type="Proteomes" id="UP000827892">
    <property type="component" value="Chromosome V"/>
</dbReference>
<feature type="DNA-binding region" description="Homeobox" evidence="7">
    <location>
        <begin position="265"/>
        <end position="324"/>
    </location>
</feature>
<organism evidence="11 12">
    <name type="scientific">Caenorhabditis briggsae</name>
    <dbReference type="NCBI Taxonomy" id="6238"/>
    <lineage>
        <taxon>Eukaryota</taxon>
        <taxon>Metazoa</taxon>
        <taxon>Ecdysozoa</taxon>
        <taxon>Nematoda</taxon>
        <taxon>Chromadorea</taxon>
        <taxon>Rhabditida</taxon>
        <taxon>Rhabditina</taxon>
        <taxon>Rhabditomorpha</taxon>
        <taxon>Rhabditoidea</taxon>
        <taxon>Rhabditidae</taxon>
        <taxon>Peloderinae</taxon>
        <taxon>Caenorhabditis</taxon>
    </lineage>
</organism>
<comment type="similarity">
    <text evidence="2">Belongs to the SIX/Sine oculis homeobox family.</text>
</comment>
<evidence type="ECO:0000259" key="10">
    <source>
        <dbReference type="PROSITE" id="PS50071"/>
    </source>
</evidence>
<feature type="compositionally biased region" description="Polar residues" evidence="9">
    <location>
        <begin position="510"/>
        <end position="519"/>
    </location>
</feature>
<dbReference type="Pfam" id="PF00046">
    <property type="entry name" value="Homeodomain"/>
    <property type="match status" value="1"/>
</dbReference>
<name>A0AAE9D0R3_CAEBR</name>
<evidence type="ECO:0000256" key="2">
    <source>
        <dbReference type="ARBA" id="ARBA00008161"/>
    </source>
</evidence>
<dbReference type="Pfam" id="PF16878">
    <property type="entry name" value="SIX1_SD"/>
    <property type="match status" value="1"/>
</dbReference>
<feature type="compositionally biased region" description="Acidic residues" evidence="9">
    <location>
        <begin position="344"/>
        <end position="354"/>
    </location>
</feature>
<dbReference type="GO" id="GO:0005634">
    <property type="term" value="C:nucleus"/>
    <property type="evidence" value="ECO:0007669"/>
    <property type="project" value="UniProtKB-SubCell"/>
</dbReference>
<dbReference type="CDD" id="cd00086">
    <property type="entry name" value="homeodomain"/>
    <property type="match status" value="1"/>
</dbReference>
<gene>
    <name evidence="11" type="ORF">L3Y34_007898</name>
</gene>
<evidence type="ECO:0000256" key="3">
    <source>
        <dbReference type="ARBA" id="ARBA00022473"/>
    </source>
</evidence>
<feature type="compositionally biased region" description="Polar residues" evidence="9">
    <location>
        <begin position="459"/>
        <end position="476"/>
    </location>
</feature>
<evidence type="ECO:0000256" key="8">
    <source>
        <dbReference type="RuleBase" id="RU000682"/>
    </source>
</evidence>
<evidence type="ECO:0000256" key="4">
    <source>
        <dbReference type="ARBA" id="ARBA00023125"/>
    </source>
</evidence>
<feature type="compositionally biased region" description="Acidic residues" evidence="9">
    <location>
        <begin position="487"/>
        <end position="496"/>
    </location>
</feature>
<dbReference type="InterPro" id="IPR001356">
    <property type="entry name" value="HD"/>
</dbReference>
<reference evidence="11 12" key="1">
    <citation type="submission" date="2022-02" db="EMBL/GenBank/DDBJ databases">
        <title>Chromosome-level reference genomes for two strains of Caenorhabditis briggsae: an improved platform for comparative genomics.</title>
        <authorList>
            <person name="Stevens L."/>
            <person name="Andersen E.C."/>
        </authorList>
    </citation>
    <scope>NUCLEOTIDE SEQUENCE [LARGE SCALE GENOMIC DNA]</scope>
    <source>
        <strain evidence="11">QX1410_ONT</strain>
        <tissue evidence="11">Whole-organism</tissue>
    </source>
</reference>
<dbReference type="PROSITE" id="PS50071">
    <property type="entry name" value="HOMEOBOX_2"/>
    <property type="match status" value="1"/>
</dbReference>
<dbReference type="SUPFAM" id="SSF46689">
    <property type="entry name" value="Homeodomain-like"/>
    <property type="match status" value="1"/>
</dbReference>
<keyword evidence="6 7" id="KW-0539">Nucleus</keyword>
<evidence type="ECO:0000256" key="9">
    <source>
        <dbReference type="SAM" id="MobiDB-lite"/>
    </source>
</evidence>
<evidence type="ECO:0000313" key="11">
    <source>
        <dbReference type="EMBL" id="ULT89029.1"/>
    </source>
</evidence>
<dbReference type="GO" id="GO:0003677">
    <property type="term" value="F:DNA binding"/>
    <property type="evidence" value="ECO:0007669"/>
    <property type="project" value="UniProtKB-UniRule"/>
</dbReference>
<dbReference type="FunFam" id="1.10.10.60:FF:000046">
    <property type="entry name" value="SIX homeobox 3"/>
    <property type="match status" value="1"/>
</dbReference>
<dbReference type="SMART" id="SM00389">
    <property type="entry name" value="HOX"/>
    <property type="match status" value="1"/>
</dbReference>
<evidence type="ECO:0000256" key="5">
    <source>
        <dbReference type="ARBA" id="ARBA00023155"/>
    </source>
</evidence>
<dbReference type="Gene3D" id="1.10.10.60">
    <property type="entry name" value="Homeodomain-like"/>
    <property type="match status" value="1"/>
</dbReference>
<dbReference type="AlphaFoldDB" id="A0AAE9D0R3"/>
<evidence type="ECO:0000256" key="7">
    <source>
        <dbReference type="PROSITE-ProRule" id="PRU00108"/>
    </source>
</evidence>
<sequence length="519" mass="58120">MFINAIQRSTVLEVLGWGDELDKHVAVKTIWEHGLTNECGDIGQVRTDVPSMVTNMGTCDSESLIPEGKLSPSPNPLPFANMFTPEQFSKVMSQLGNFSQLGQMFQPGNLAMLQALQANGSTATPSLFPTMPVIPSLAAPSSPTTSNLTVDQIVKTCKKLESEGDVDGLFRFMCTIPPQTVQEVSANETYLRARALVCFHAGHFRELYSILENNKFSHEYHPKLQEMWHEAHYREQEKNRGKSLCAVDKYRVRKKFPMPRTIWDGEQKTHCFKERTRSLLREWYLKDPYPNPPKKKELASATGLTQMQVGNWFKNRRQRDRAAAAKNKMNTTGVELRKIASDMSESDDDFDDSMTDSPSPIDEPKDLSKSNLSKLQPSLLPKITTPFDMFAAASSNPLLMMNPAMFLQFHSFLNSMKNCQGEEDENLEASVKVEADDEEIKKKRSKLSIDEILNIKSEVSPSQCSPCSNESLSPKQTPKKEVKKEVDDEAAAEEDSGSVNSERSDPSEASPKSSTSQSE</sequence>
<accession>A0AAE9D0R3</accession>
<evidence type="ECO:0000256" key="6">
    <source>
        <dbReference type="ARBA" id="ARBA00023242"/>
    </source>
</evidence>
<dbReference type="GO" id="GO:0006355">
    <property type="term" value="P:regulation of DNA-templated transcription"/>
    <property type="evidence" value="ECO:0007669"/>
    <property type="project" value="UniProtKB-ARBA"/>
</dbReference>
<keyword evidence="4 7" id="KW-0238">DNA-binding</keyword>